<sequence>MKCDSTGRSQLQRACKRGDVEEVRSLIAQGADPNECDFGGFTCLHEAALAGHTAIVEILIQEGASVNKQALEAGDLETPLMDACENKHLETVELLLKYGADP</sequence>
<dbReference type="SMART" id="SM00248">
    <property type="entry name" value="ANK"/>
    <property type="match status" value="3"/>
</dbReference>
<evidence type="ECO:0000313" key="5">
    <source>
        <dbReference type="Proteomes" id="UP000268321"/>
    </source>
</evidence>
<proteinExistence type="predicted"/>
<dbReference type="GO" id="GO:0004842">
    <property type="term" value="F:ubiquitin-protein transferase activity"/>
    <property type="evidence" value="ECO:0007669"/>
    <property type="project" value="TreeGrafter"/>
</dbReference>
<gene>
    <name evidence="4" type="ORF">METBISCDRAFT_14047</name>
</gene>
<dbReference type="PRINTS" id="PR01415">
    <property type="entry name" value="ANKYRIN"/>
</dbReference>
<keyword evidence="2 3" id="KW-0040">ANK repeat</keyword>
<feature type="repeat" description="ANK" evidence="3">
    <location>
        <begin position="75"/>
        <end position="102"/>
    </location>
</feature>
<dbReference type="OrthoDB" id="194358at2759"/>
<dbReference type="PROSITE" id="PS50297">
    <property type="entry name" value="ANK_REP_REGION"/>
    <property type="match status" value="3"/>
</dbReference>
<dbReference type="Proteomes" id="UP000268321">
    <property type="component" value="Unassembled WGS sequence"/>
</dbReference>
<dbReference type="EMBL" id="ML004441">
    <property type="protein sequence ID" value="RKP31469.1"/>
    <property type="molecule type" value="Genomic_DNA"/>
</dbReference>
<feature type="non-terminal residue" evidence="4">
    <location>
        <position position="102"/>
    </location>
</feature>
<evidence type="ECO:0000313" key="4">
    <source>
        <dbReference type="EMBL" id="RKP31469.1"/>
    </source>
</evidence>
<reference evidence="5" key="1">
    <citation type="journal article" date="2018" name="Nat. Microbiol.">
        <title>Leveraging single-cell genomics to expand the fungal tree of life.</title>
        <authorList>
            <person name="Ahrendt S.R."/>
            <person name="Quandt C.A."/>
            <person name="Ciobanu D."/>
            <person name="Clum A."/>
            <person name="Salamov A."/>
            <person name="Andreopoulos B."/>
            <person name="Cheng J.F."/>
            <person name="Woyke T."/>
            <person name="Pelin A."/>
            <person name="Henrissat B."/>
            <person name="Reynolds N.K."/>
            <person name="Benny G.L."/>
            <person name="Smith M.E."/>
            <person name="James T.Y."/>
            <person name="Grigoriev I.V."/>
        </authorList>
    </citation>
    <scope>NUCLEOTIDE SEQUENCE [LARGE SCALE GENOMIC DNA]</scope>
    <source>
        <strain evidence="5">Baker2002</strain>
    </source>
</reference>
<dbReference type="Gene3D" id="1.25.40.20">
    <property type="entry name" value="Ankyrin repeat-containing domain"/>
    <property type="match status" value="1"/>
</dbReference>
<dbReference type="SUPFAM" id="SSF48403">
    <property type="entry name" value="Ankyrin repeat"/>
    <property type="match status" value="1"/>
</dbReference>
<dbReference type="PANTHER" id="PTHR24171:SF8">
    <property type="entry name" value="BRCA1-ASSOCIATED RING DOMAIN PROTEIN 1"/>
    <property type="match status" value="1"/>
</dbReference>
<name>A0A4V1J3B4_9ASCO</name>
<feature type="repeat" description="ANK" evidence="3">
    <location>
        <begin position="6"/>
        <end position="38"/>
    </location>
</feature>
<evidence type="ECO:0000256" key="3">
    <source>
        <dbReference type="PROSITE-ProRule" id="PRU00023"/>
    </source>
</evidence>
<accession>A0A4V1J3B4</accession>
<organism evidence="4 5">
    <name type="scientific">Metschnikowia bicuspidata</name>
    <dbReference type="NCBI Taxonomy" id="27322"/>
    <lineage>
        <taxon>Eukaryota</taxon>
        <taxon>Fungi</taxon>
        <taxon>Dikarya</taxon>
        <taxon>Ascomycota</taxon>
        <taxon>Saccharomycotina</taxon>
        <taxon>Pichiomycetes</taxon>
        <taxon>Metschnikowiaceae</taxon>
        <taxon>Metschnikowia</taxon>
    </lineage>
</organism>
<keyword evidence="5" id="KW-1185">Reference proteome</keyword>
<evidence type="ECO:0000256" key="2">
    <source>
        <dbReference type="ARBA" id="ARBA00023043"/>
    </source>
</evidence>
<dbReference type="InterPro" id="IPR002110">
    <property type="entry name" value="Ankyrin_rpt"/>
</dbReference>
<dbReference type="GO" id="GO:0085020">
    <property type="term" value="P:protein K6-linked ubiquitination"/>
    <property type="evidence" value="ECO:0007669"/>
    <property type="project" value="TreeGrafter"/>
</dbReference>
<keyword evidence="1" id="KW-0677">Repeat</keyword>
<dbReference type="PANTHER" id="PTHR24171">
    <property type="entry name" value="ANKYRIN REPEAT DOMAIN-CONTAINING PROTEIN 39-RELATED"/>
    <property type="match status" value="1"/>
</dbReference>
<dbReference type="InterPro" id="IPR036770">
    <property type="entry name" value="Ankyrin_rpt-contain_sf"/>
</dbReference>
<protein>
    <submittedName>
        <fullName evidence="4">Ankyrin</fullName>
    </submittedName>
</protein>
<dbReference type="AlphaFoldDB" id="A0A4V1J3B4"/>
<evidence type="ECO:0000256" key="1">
    <source>
        <dbReference type="ARBA" id="ARBA00022737"/>
    </source>
</evidence>
<dbReference type="PROSITE" id="PS50088">
    <property type="entry name" value="ANK_REPEAT"/>
    <property type="match status" value="3"/>
</dbReference>
<dbReference type="Pfam" id="PF12796">
    <property type="entry name" value="Ank_2"/>
    <property type="match status" value="1"/>
</dbReference>
<feature type="repeat" description="ANK" evidence="3">
    <location>
        <begin position="39"/>
        <end position="71"/>
    </location>
</feature>